<feature type="region of interest" description="Disordered" evidence="5">
    <location>
        <begin position="484"/>
        <end position="531"/>
    </location>
</feature>
<dbReference type="GO" id="GO:0005847">
    <property type="term" value="C:mRNA cleavage and polyadenylation specificity factor complex"/>
    <property type="evidence" value="ECO:0007669"/>
    <property type="project" value="InterPro"/>
</dbReference>
<dbReference type="Proteomes" id="UP000053611">
    <property type="component" value="Unassembled WGS sequence"/>
</dbReference>
<sequence length="966" mass="105899">MITLTPLSSSASSSSTSEPVAYFLELDDARILLDMGQRDYRASLEQDNWEYEDKIKELAPTLSLVLLSHSPSTYLGLYPYARAHWGLTCPVYATQPTVEMGRVVCLSEAESWRSECPVEVADGEEDTAIIAKGSNPPRGRYVPTVEEIHEAFNHVKAIRYNQPLHLGGDLSHLLVTPFPSGHVLGGTLFKIRSPTSGTVLYAVGMNHTGERHIDGMVTGQGGLTGYAEDIRRPDLLIVEGDRALVTNPKRRDRETAILEVITNTLQSGHSVLMPSDPSPRLLELLVLLDQHWSFKINPSGKPDPGPASASGWKYPLCVVSRTAQDMVNFARSLIEWMGGVVRESSADDVMGVQAGRGRKRRTRQIAVGSEYGALDFNHVEFFSSHDMLLRKHPLIEPKLVIAVPTTMSHGPSRFLFTIMASKPGNVVLLTNRGEENTLARELYSQWEKEQTEDAKWGRGKIGEIVALQGPLKFEMDERIPLSGEELEEYEERERQKKEREAAQQAALDRSKRMLEADDLESDSDSDSDEEGVRGILTTRTEGANTFAGDNEDLRTMSFDIFVKGQQTRVGRGVAGEMARFRMFPFLAKARRVDSYGEGLDIGQWVRKGREIEEEGETEEVREAKRRKLEDEEKAAVPPEPPSKFISSAVTLQPRASIEYVDMDGMHDGQAIKTIIADLQPRKLVLVKSNEASTKALLDFFKSTPSITHEVFYPATNESVRIGEHVQSFSLQLGDSISALVSGKWSKFEGYEVAMVDGKLAYASGSTVPLLEAPSVVLPPVAEVKEEPEAVAAAEAEEKVRAEVEEETKAEAEADAPVEVAEAAEDVALEEGKPDIVTDEPATAADAETAADEAAEAAVVVKEELFEPIEPEVVAPKPLPSGPAPLPGSLFIGDLRLLALKNRLAGQKIDAQFAGEGVLVCGTEGRGSMVVVRKLGEGQVVLEGAVSRTYYAVRKELYGSYAQVTAM</sequence>
<feature type="compositionally biased region" description="Basic and acidic residues" evidence="5">
    <location>
        <begin position="618"/>
        <end position="634"/>
    </location>
</feature>
<evidence type="ECO:0000256" key="4">
    <source>
        <dbReference type="RuleBase" id="RU365006"/>
    </source>
</evidence>
<evidence type="ECO:0000256" key="3">
    <source>
        <dbReference type="ARBA" id="ARBA00023242"/>
    </source>
</evidence>
<dbReference type="Pfam" id="PF10996">
    <property type="entry name" value="Beta-Casp"/>
    <property type="match status" value="1"/>
</dbReference>
<feature type="compositionally biased region" description="Acidic residues" evidence="5">
    <location>
        <begin position="516"/>
        <end position="529"/>
    </location>
</feature>
<feature type="domain" description="Beta-Casp" evidence="6">
    <location>
        <begin position="281"/>
        <end position="442"/>
    </location>
</feature>
<evidence type="ECO:0000256" key="2">
    <source>
        <dbReference type="ARBA" id="ARBA00022664"/>
    </source>
</evidence>
<evidence type="ECO:0000259" key="6">
    <source>
        <dbReference type="SMART" id="SM01027"/>
    </source>
</evidence>
<proteinExistence type="inferred from homology"/>
<dbReference type="Gene3D" id="3.60.15.10">
    <property type="entry name" value="Ribonuclease Z/Hydroxyacylglutathione hydrolase-like"/>
    <property type="match status" value="1"/>
</dbReference>
<dbReference type="InterPro" id="IPR025069">
    <property type="entry name" value="Cpsf2_C"/>
</dbReference>
<dbReference type="Pfam" id="PF16661">
    <property type="entry name" value="Lactamase_B_6"/>
    <property type="match status" value="1"/>
</dbReference>
<reference evidence="7 8" key="1">
    <citation type="submission" date="2015-03" db="EMBL/GenBank/DDBJ databases">
        <title>Genomics and transcriptomics of the oil-accumulating basidiomycete yeast T. oleaginosus allow insights into substrate utilization and the diverse evolutionary trajectories of mating systems in fungi.</title>
        <authorList>
            <consortium name="DOE Joint Genome Institute"/>
            <person name="Kourist R."/>
            <person name="Kracht O."/>
            <person name="Bracharz F."/>
            <person name="Lipzen A."/>
            <person name="Nolan M."/>
            <person name="Ohm R."/>
            <person name="Grigoriev I."/>
            <person name="Sun S."/>
            <person name="Heitman J."/>
            <person name="Bruck T."/>
            <person name="Nowrousian M."/>
        </authorList>
    </citation>
    <scope>NUCLEOTIDE SEQUENCE [LARGE SCALE GENOMIC DNA]</scope>
    <source>
        <strain evidence="7 8">IBC0246</strain>
    </source>
</reference>
<dbReference type="InterPro" id="IPR036866">
    <property type="entry name" value="RibonucZ/Hydroxyglut_hydro"/>
</dbReference>
<dbReference type="InterPro" id="IPR035639">
    <property type="entry name" value="CPSF2_MBL"/>
</dbReference>
<comment type="similarity">
    <text evidence="4">Belongs to the metallo-beta-lactamase superfamily. RNA-metabolizing metallo-beta-lactamase-like family. CPSF2/YSH1 subfamily.</text>
</comment>
<protein>
    <recommendedName>
        <fullName evidence="4">Cleavage and polyadenylation specificity factor subunit 2</fullName>
    </recommendedName>
    <alternativeName>
        <fullName evidence="4">Cleavage and polyadenylation specificity factor 100 kDa subunit</fullName>
    </alternativeName>
</protein>
<dbReference type="STRING" id="879819.A0A0J0XIC5"/>
<dbReference type="CDD" id="cd16293">
    <property type="entry name" value="CPSF2-like_MBL-fold"/>
    <property type="match status" value="1"/>
</dbReference>
<dbReference type="GO" id="GO:0003723">
    <property type="term" value="F:RNA binding"/>
    <property type="evidence" value="ECO:0007669"/>
    <property type="project" value="UniProtKB-KW"/>
</dbReference>
<organism evidence="7 8">
    <name type="scientific">Cutaneotrichosporon oleaginosum</name>
    <dbReference type="NCBI Taxonomy" id="879819"/>
    <lineage>
        <taxon>Eukaryota</taxon>
        <taxon>Fungi</taxon>
        <taxon>Dikarya</taxon>
        <taxon>Basidiomycota</taxon>
        <taxon>Agaricomycotina</taxon>
        <taxon>Tremellomycetes</taxon>
        <taxon>Trichosporonales</taxon>
        <taxon>Trichosporonaceae</taxon>
        <taxon>Cutaneotrichosporon</taxon>
    </lineage>
</organism>
<name>A0A0J0XIC5_9TREE</name>
<dbReference type="GO" id="GO:0006398">
    <property type="term" value="P:mRNA 3'-end processing by stem-loop binding and cleavage"/>
    <property type="evidence" value="ECO:0007669"/>
    <property type="project" value="InterPro"/>
</dbReference>
<dbReference type="GeneID" id="28984307"/>
<dbReference type="Pfam" id="PF13299">
    <property type="entry name" value="CPSF100_C"/>
    <property type="match status" value="1"/>
</dbReference>
<evidence type="ECO:0000313" key="8">
    <source>
        <dbReference type="Proteomes" id="UP000053611"/>
    </source>
</evidence>
<dbReference type="InterPro" id="IPR027075">
    <property type="entry name" value="CPSF2"/>
</dbReference>
<dbReference type="AlphaFoldDB" id="A0A0J0XIC5"/>
<dbReference type="SUPFAM" id="SSF56281">
    <property type="entry name" value="Metallo-hydrolase/oxidoreductase"/>
    <property type="match status" value="1"/>
</dbReference>
<dbReference type="OrthoDB" id="64353at2759"/>
<comment type="subcellular location">
    <subcellularLocation>
        <location evidence="1 4">Nucleus</location>
    </subcellularLocation>
</comment>
<dbReference type="InterPro" id="IPR001279">
    <property type="entry name" value="Metallo-B-lactamas"/>
</dbReference>
<keyword evidence="8" id="KW-1185">Reference proteome</keyword>
<feature type="compositionally biased region" description="Basic and acidic residues" evidence="5">
    <location>
        <begin position="491"/>
        <end position="501"/>
    </location>
</feature>
<accession>A0A0J0XIC5</accession>
<evidence type="ECO:0000256" key="5">
    <source>
        <dbReference type="SAM" id="MobiDB-lite"/>
    </source>
</evidence>
<keyword evidence="4" id="KW-0694">RNA-binding</keyword>
<dbReference type="PANTHER" id="PTHR45922">
    <property type="entry name" value="CLEAVAGE AND POLYADENYLATION SPECIFICITY FACTOR SUBUNIT 2"/>
    <property type="match status" value="1"/>
</dbReference>
<feature type="region of interest" description="Disordered" evidence="5">
    <location>
        <begin position="614"/>
        <end position="645"/>
    </location>
</feature>
<dbReference type="InterPro" id="IPR022712">
    <property type="entry name" value="Beta_Casp"/>
</dbReference>
<dbReference type="EMBL" id="KQ087227">
    <property type="protein sequence ID" value="KLT40851.1"/>
    <property type="molecule type" value="Genomic_DNA"/>
</dbReference>
<gene>
    <name evidence="7" type="ORF">CC85DRAFT_286997</name>
</gene>
<dbReference type="SMART" id="SM01027">
    <property type="entry name" value="Beta-Casp"/>
    <property type="match status" value="1"/>
</dbReference>
<dbReference type="PANTHER" id="PTHR45922:SF1">
    <property type="entry name" value="CLEAVAGE AND POLYADENYLATION SPECIFICITY FACTOR SUBUNIT 2"/>
    <property type="match status" value="1"/>
</dbReference>
<evidence type="ECO:0000313" key="7">
    <source>
        <dbReference type="EMBL" id="KLT40851.1"/>
    </source>
</evidence>
<keyword evidence="2 4" id="KW-0507">mRNA processing</keyword>
<keyword evidence="3 4" id="KW-0539">Nucleus</keyword>
<evidence type="ECO:0000256" key="1">
    <source>
        <dbReference type="ARBA" id="ARBA00004123"/>
    </source>
</evidence>
<dbReference type="RefSeq" id="XP_018277342.1">
    <property type="nucleotide sequence ID" value="XM_018423704.1"/>
</dbReference>